<protein>
    <submittedName>
        <fullName evidence="1">Spore protease YyaC</fullName>
    </submittedName>
</protein>
<dbReference type="SUPFAM" id="SSF53163">
    <property type="entry name" value="HybD-like"/>
    <property type="match status" value="1"/>
</dbReference>
<dbReference type="GO" id="GO:0008233">
    <property type="term" value="F:peptidase activity"/>
    <property type="evidence" value="ECO:0007669"/>
    <property type="project" value="UniProtKB-KW"/>
</dbReference>
<dbReference type="NCBIfam" id="TIGR02841">
    <property type="entry name" value="spore_YyaC"/>
    <property type="match status" value="1"/>
</dbReference>
<dbReference type="RefSeq" id="WP_166148337.1">
    <property type="nucleotide sequence ID" value="NZ_JAAOIW010000003.1"/>
</dbReference>
<organism evidence="1 2">
    <name type="scientific">Paenibacillus agricola</name>
    <dbReference type="NCBI Taxonomy" id="2716264"/>
    <lineage>
        <taxon>Bacteria</taxon>
        <taxon>Bacillati</taxon>
        <taxon>Bacillota</taxon>
        <taxon>Bacilli</taxon>
        <taxon>Bacillales</taxon>
        <taxon>Paenibacillaceae</taxon>
        <taxon>Paenibacillus</taxon>
    </lineage>
</organism>
<keyword evidence="2" id="KW-1185">Reference proteome</keyword>
<gene>
    <name evidence="1" type="primary">yyaC</name>
    <name evidence="1" type="ORF">G9U52_08330</name>
</gene>
<sequence length="191" mass="20895">MKTAPLCDVFRVPYTHPTASHQLTRRLIAIFEELHPSRRVVIVCIGTDRSTGDSLGPLVGFALHKYRSSLFDLFGTLAEPVQALNLDRTLEQLHRNICDPFIIGIDSCLGQSSNVGIIHLAEGPIYPGRGVNKVLSPVGDIHIAGIVNVGGLMEHLVLQSTRLHVVMLMADLIARSIFRALLVSSKSQQKS</sequence>
<evidence type="ECO:0000313" key="2">
    <source>
        <dbReference type="Proteomes" id="UP001165962"/>
    </source>
</evidence>
<evidence type="ECO:0000313" key="1">
    <source>
        <dbReference type="EMBL" id="NHN29839.1"/>
    </source>
</evidence>
<dbReference type="GO" id="GO:0006508">
    <property type="term" value="P:proteolysis"/>
    <property type="evidence" value="ECO:0007669"/>
    <property type="project" value="UniProtKB-KW"/>
</dbReference>
<accession>A0ABX0J404</accession>
<dbReference type="Pfam" id="PF06866">
    <property type="entry name" value="DUF1256"/>
    <property type="match status" value="1"/>
</dbReference>
<dbReference type="EMBL" id="JAAOIW010000003">
    <property type="protein sequence ID" value="NHN29839.1"/>
    <property type="molecule type" value="Genomic_DNA"/>
</dbReference>
<proteinExistence type="predicted"/>
<dbReference type="InterPro" id="IPR023430">
    <property type="entry name" value="Pept_HybD-like_dom_sf"/>
</dbReference>
<comment type="caution">
    <text evidence="1">The sequence shown here is derived from an EMBL/GenBank/DDBJ whole genome shotgun (WGS) entry which is preliminary data.</text>
</comment>
<name>A0ABX0J404_9BACL</name>
<dbReference type="InterPro" id="IPR009665">
    <property type="entry name" value="YyaC"/>
</dbReference>
<dbReference type="Proteomes" id="UP001165962">
    <property type="component" value="Unassembled WGS sequence"/>
</dbReference>
<keyword evidence="1" id="KW-0645">Protease</keyword>
<reference evidence="1" key="1">
    <citation type="submission" date="2020-03" db="EMBL/GenBank/DDBJ databases">
        <title>Draft sequencing of Paenibacilllus sp. S3N08.</title>
        <authorList>
            <person name="Kim D.-U."/>
        </authorList>
    </citation>
    <scope>NUCLEOTIDE SEQUENCE</scope>
    <source>
        <strain evidence="1">S3N08</strain>
    </source>
</reference>
<keyword evidence="1" id="KW-0378">Hydrolase</keyword>